<dbReference type="SUPFAM" id="SSF53187">
    <property type="entry name" value="Zn-dependent exopeptidases"/>
    <property type="match status" value="1"/>
</dbReference>
<dbReference type="InterPro" id="IPR000834">
    <property type="entry name" value="Peptidase_M14"/>
</dbReference>
<keyword evidence="8" id="KW-0732">Signal</keyword>
<evidence type="ECO:0000313" key="11">
    <source>
        <dbReference type="Proteomes" id="UP001497453"/>
    </source>
</evidence>
<accession>A0ABP1DUJ2</accession>
<evidence type="ECO:0000256" key="1">
    <source>
        <dbReference type="ARBA" id="ARBA00001947"/>
    </source>
</evidence>
<keyword evidence="6" id="KW-0482">Metalloprotease</keyword>
<dbReference type="Proteomes" id="UP001497453">
    <property type="component" value="Chromosome 6"/>
</dbReference>
<dbReference type="PRINTS" id="PR00765">
    <property type="entry name" value="CRBOXYPTASEA"/>
</dbReference>
<evidence type="ECO:0000256" key="8">
    <source>
        <dbReference type="SAM" id="SignalP"/>
    </source>
</evidence>
<reference evidence="11" key="1">
    <citation type="submission" date="2024-04" db="EMBL/GenBank/DDBJ databases">
        <authorList>
            <person name="Shaw F."/>
            <person name="Minotto A."/>
        </authorList>
    </citation>
    <scope>NUCLEOTIDE SEQUENCE [LARGE SCALE GENOMIC DNA]</scope>
</reference>
<gene>
    <name evidence="10" type="ORF">GFSPODELE1_LOCUS8044</name>
</gene>
<dbReference type="PANTHER" id="PTHR11705:SF143">
    <property type="entry name" value="SLL0236 PROTEIN"/>
    <property type="match status" value="1"/>
</dbReference>
<evidence type="ECO:0000256" key="4">
    <source>
        <dbReference type="ARBA" id="ARBA00022801"/>
    </source>
</evidence>
<comment type="caution">
    <text evidence="7">Lacks conserved residue(s) required for the propagation of feature annotation.</text>
</comment>
<keyword evidence="4" id="KW-0378">Hydrolase</keyword>
<dbReference type="CDD" id="cd03860">
    <property type="entry name" value="M14_CP_A-B_like"/>
    <property type="match status" value="1"/>
</dbReference>
<dbReference type="PANTHER" id="PTHR11705">
    <property type="entry name" value="PROTEASE FAMILY M14 CARBOXYPEPTIDASE A,B"/>
    <property type="match status" value="1"/>
</dbReference>
<keyword evidence="11" id="KW-1185">Reference proteome</keyword>
<evidence type="ECO:0000256" key="6">
    <source>
        <dbReference type="ARBA" id="ARBA00023049"/>
    </source>
</evidence>
<evidence type="ECO:0000256" key="5">
    <source>
        <dbReference type="ARBA" id="ARBA00022833"/>
    </source>
</evidence>
<organism evidence="10 11">
    <name type="scientific">Somion occarium</name>
    <dbReference type="NCBI Taxonomy" id="3059160"/>
    <lineage>
        <taxon>Eukaryota</taxon>
        <taxon>Fungi</taxon>
        <taxon>Dikarya</taxon>
        <taxon>Basidiomycota</taxon>
        <taxon>Agaricomycotina</taxon>
        <taxon>Agaricomycetes</taxon>
        <taxon>Polyporales</taxon>
        <taxon>Cerrenaceae</taxon>
        <taxon>Somion</taxon>
    </lineage>
</organism>
<evidence type="ECO:0000256" key="7">
    <source>
        <dbReference type="PROSITE-ProRule" id="PRU01379"/>
    </source>
</evidence>
<feature type="signal peptide" evidence="8">
    <location>
        <begin position="1"/>
        <end position="20"/>
    </location>
</feature>
<evidence type="ECO:0000256" key="2">
    <source>
        <dbReference type="ARBA" id="ARBA00005988"/>
    </source>
</evidence>
<evidence type="ECO:0000259" key="9">
    <source>
        <dbReference type="PROSITE" id="PS52035"/>
    </source>
</evidence>
<feature type="domain" description="Peptidase M14" evidence="9">
    <location>
        <begin position="131"/>
        <end position="460"/>
    </location>
</feature>
<comment type="cofactor">
    <cofactor evidence="1">
        <name>Zn(2+)</name>
        <dbReference type="ChEBI" id="CHEBI:29105"/>
    </cofactor>
</comment>
<sequence length="465" mass="52886">MFWLLRTWSLCSCAVVCVWAGSLYHQEVLHETYNRSPILRRFNIQSASRQDVSELFGIIELSGLDVWHANGSHVDVLIPVSHDLSAVQLQVSNLPYIDSPLSQSTYNISHMPSESLGTWNLSLSNSSFHTAYRRLDEIEQFVQDLRAEYPALVDIVSIGHSAEGREMFAVEISTDNKTQKINGGSRSNHSESAKKLGFVLTGAQHAREWIATSTAMYLTHALVANETEPYSLKYLLEEFNFYVVLVPNPDGYVYTWETDRLWYKNRQLVGADEKCVGIDMNRNWGYKWKPTARFPLWFEASGKKKKPPRVPTDPCSHWYPGHRAFESPEVNNIANYITILPRLQAFVELRSYGQMISTPYSYTCKRIPKDAEDQIEAAMGAVKAIKSVHGTPFTTGRLCENLYKANGNVVDYMFARAGIKYVYAAHLRDTGTYGFSLPPEWIRPVGEETVHMIKSLARFMTEIKV</sequence>
<keyword evidence="5" id="KW-0862">Zinc</keyword>
<evidence type="ECO:0000313" key="10">
    <source>
        <dbReference type="EMBL" id="CAL1710857.1"/>
    </source>
</evidence>
<dbReference type="EMBL" id="OZ037949">
    <property type="protein sequence ID" value="CAL1710857.1"/>
    <property type="molecule type" value="Genomic_DNA"/>
</dbReference>
<dbReference type="Gene3D" id="3.40.630.10">
    <property type="entry name" value="Zn peptidases"/>
    <property type="match status" value="1"/>
</dbReference>
<feature type="chain" id="PRO_5045123588" description="Peptidase M14 domain-containing protein" evidence="8">
    <location>
        <begin position="21"/>
        <end position="465"/>
    </location>
</feature>
<dbReference type="PROSITE" id="PS52035">
    <property type="entry name" value="PEPTIDASE_M14"/>
    <property type="match status" value="1"/>
</dbReference>
<evidence type="ECO:0000256" key="3">
    <source>
        <dbReference type="ARBA" id="ARBA00022670"/>
    </source>
</evidence>
<dbReference type="SMART" id="SM00631">
    <property type="entry name" value="Zn_pept"/>
    <property type="match status" value="1"/>
</dbReference>
<dbReference type="Pfam" id="PF00246">
    <property type="entry name" value="Peptidase_M14"/>
    <property type="match status" value="1"/>
</dbReference>
<protein>
    <recommendedName>
        <fullName evidence="9">Peptidase M14 domain-containing protein</fullName>
    </recommendedName>
</protein>
<comment type="similarity">
    <text evidence="2 7">Belongs to the peptidase M14 family.</text>
</comment>
<name>A0ABP1DUJ2_9APHY</name>
<proteinExistence type="inferred from homology"/>
<keyword evidence="3" id="KW-0645">Protease</keyword>